<feature type="compositionally biased region" description="Basic residues" evidence="1">
    <location>
        <begin position="74"/>
        <end position="89"/>
    </location>
</feature>
<dbReference type="EMBL" id="MCFK01003978">
    <property type="protein sequence ID" value="RKF61685.1"/>
    <property type="molecule type" value="Genomic_DNA"/>
</dbReference>
<feature type="region of interest" description="Disordered" evidence="1">
    <location>
        <begin position="67"/>
        <end position="89"/>
    </location>
</feature>
<protein>
    <submittedName>
        <fullName evidence="2">Uncharacterized protein</fullName>
    </submittedName>
</protein>
<evidence type="ECO:0000256" key="1">
    <source>
        <dbReference type="SAM" id="MobiDB-lite"/>
    </source>
</evidence>
<evidence type="ECO:0000313" key="2">
    <source>
        <dbReference type="EMBL" id="RKF61685.1"/>
    </source>
</evidence>
<name>A0A420HW61_9PEZI</name>
<reference evidence="2 3" key="1">
    <citation type="journal article" date="2018" name="BMC Genomics">
        <title>Comparative genome analyses reveal sequence features reflecting distinct modes of host-adaptation between dicot and monocot powdery mildew.</title>
        <authorList>
            <person name="Wu Y."/>
            <person name="Ma X."/>
            <person name="Pan Z."/>
            <person name="Kale S.D."/>
            <person name="Song Y."/>
            <person name="King H."/>
            <person name="Zhang Q."/>
            <person name="Presley C."/>
            <person name="Deng X."/>
            <person name="Wei C.I."/>
            <person name="Xiao S."/>
        </authorList>
    </citation>
    <scope>NUCLEOTIDE SEQUENCE [LARGE SCALE GENOMIC DNA]</scope>
    <source>
        <strain evidence="2">UMSG2</strain>
    </source>
</reference>
<sequence>MAILGVAGGLAVYRRKRAVFKESCARSSLNARVDSADSVSSCPSDEGVQGPCARDQERREWIGSAVRGSSKTQLKGKAKILGRQKIRRG</sequence>
<dbReference type="AlphaFoldDB" id="A0A420HW61"/>
<accession>A0A420HW61</accession>
<feature type="region of interest" description="Disordered" evidence="1">
    <location>
        <begin position="35"/>
        <end position="55"/>
    </location>
</feature>
<evidence type="ECO:0000313" key="3">
    <source>
        <dbReference type="Proteomes" id="UP000286134"/>
    </source>
</evidence>
<dbReference type="Proteomes" id="UP000286134">
    <property type="component" value="Unassembled WGS sequence"/>
</dbReference>
<proteinExistence type="predicted"/>
<gene>
    <name evidence="2" type="ORF">OnM2_039044</name>
</gene>
<keyword evidence="3" id="KW-1185">Reference proteome</keyword>
<comment type="caution">
    <text evidence="2">The sequence shown here is derived from an EMBL/GenBank/DDBJ whole genome shotgun (WGS) entry which is preliminary data.</text>
</comment>
<organism evidence="2 3">
    <name type="scientific">Erysiphe neolycopersici</name>
    <dbReference type="NCBI Taxonomy" id="212602"/>
    <lineage>
        <taxon>Eukaryota</taxon>
        <taxon>Fungi</taxon>
        <taxon>Dikarya</taxon>
        <taxon>Ascomycota</taxon>
        <taxon>Pezizomycotina</taxon>
        <taxon>Leotiomycetes</taxon>
        <taxon>Erysiphales</taxon>
        <taxon>Erysiphaceae</taxon>
        <taxon>Erysiphe</taxon>
    </lineage>
</organism>